<gene>
    <name evidence="1" type="ORF">Q0N40_09880</name>
</gene>
<keyword evidence="2" id="KW-1185">Reference proteome</keyword>
<dbReference type="KEGG" id="cpsk:Q0N40_09880"/>
<reference evidence="1 2" key="1">
    <citation type="submission" date="2023-10" db="EMBL/GenBank/DDBJ databases">
        <title>complete genome sequence of Corynebacterium pseudokroppenstedtii P15-C1.</title>
        <authorList>
            <person name="Bruggemann H."/>
            <person name="Poehlein A."/>
        </authorList>
    </citation>
    <scope>NUCLEOTIDE SEQUENCE [LARGE SCALE GENOMIC DNA]</scope>
    <source>
        <strain evidence="1 2">P15_C1</strain>
    </source>
</reference>
<dbReference type="Proteomes" id="UP001174314">
    <property type="component" value="Chromosome"/>
</dbReference>
<dbReference type="EMBL" id="CP137757">
    <property type="protein sequence ID" value="WPF24814.1"/>
    <property type="molecule type" value="Genomic_DNA"/>
</dbReference>
<proteinExistence type="predicted"/>
<name>A0AAU0PWM1_9CORY</name>
<accession>A0AAU0PWM1</accession>
<evidence type="ECO:0000313" key="2">
    <source>
        <dbReference type="Proteomes" id="UP001174314"/>
    </source>
</evidence>
<organism evidence="1 2">
    <name type="scientific">Corynebacterium pseudokroppenstedtii</name>
    <dbReference type="NCBI Taxonomy" id="2804917"/>
    <lineage>
        <taxon>Bacteria</taxon>
        <taxon>Bacillati</taxon>
        <taxon>Actinomycetota</taxon>
        <taxon>Actinomycetes</taxon>
        <taxon>Mycobacteriales</taxon>
        <taxon>Corynebacteriaceae</taxon>
        <taxon>Corynebacterium</taxon>
    </lineage>
</organism>
<dbReference type="AlphaFoldDB" id="A0AAU0PWM1"/>
<protein>
    <submittedName>
        <fullName evidence="1">Uncharacterized protein</fullName>
    </submittedName>
</protein>
<sequence length="78" mass="9161">MSGFDDPRNIACAKRQLNELRSVISKEHGFHLREMLILFFADIALCYVVEAEYQAYLRGELEAISLEELRRQLDEQEE</sequence>
<dbReference type="RefSeq" id="WP_221923885.1">
    <property type="nucleotide sequence ID" value="NZ_CP137757.1"/>
</dbReference>
<evidence type="ECO:0000313" key="1">
    <source>
        <dbReference type="EMBL" id="WPF24814.1"/>
    </source>
</evidence>